<evidence type="ECO:0000313" key="2">
    <source>
        <dbReference type="EMBL" id="KZW01957.1"/>
    </source>
</evidence>
<evidence type="ECO:0000259" key="1">
    <source>
        <dbReference type="Pfam" id="PF22917"/>
    </source>
</evidence>
<protein>
    <submittedName>
        <fullName evidence="2">NAD(P)-binding protein</fullName>
    </submittedName>
</protein>
<dbReference type="Pfam" id="PF22917">
    <property type="entry name" value="PRISE"/>
    <property type="match status" value="1"/>
</dbReference>
<keyword evidence="3" id="KW-1185">Reference proteome</keyword>
<proteinExistence type="predicted"/>
<dbReference type="OrthoDB" id="1731983at2759"/>
<dbReference type="InParanoid" id="A0A165PBX5"/>
<reference evidence="2 3" key="1">
    <citation type="journal article" date="2016" name="Mol. Biol. Evol.">
        <title>Comparative Genomics of Early-Diverging Mushroom-Forming Fungi Provides Insights into the Origins of Lignocellulose Decay Capabilities.</title>
        <authorList>
            <person name="Nagy L.G."/>
            <person name="Riley R."/>
            <person name="Tritt A."/>
            <person name="Adam C."/>
            <person name="Daum C."/>
            <person name="Floudas D."/>
            <person name="Sun H."/>
            <person name="Yadav J.S."/>
            <person name="Pangilinan J."/>
            <person name="Larsson K.H."/>
            <person name="Matsuura K."/>
            <person name="Barry K."/>
            <person name="Labutti K."/>
            <person name="Kuo R."/>
            <person name="Ohm R.A."/>
            <person name="Bhattacharya S.S."/>
            <person name="Shirouzu T."/>
            <person name="Yoshinaga Y."/>
            <person name="Martin F.M."/>
            <person name="Grigoriev I.V."/>
            <person name="Hibbett D.S."/>
        </authorList>
    </citation>
    <scope>NUCLEOTIDE SEQUENCE [LARGE SCALE GENOMIC DNA]</scope>
    <source>
        <strain evidence="2 3">HHB12029</strain>
    </source>
</reference>
<dbReference type="AlphaFoldDB" id="A0A165PBX5"/>
<dbReference type="EMBL" id="KV425890">
    <property type="protein sequence ID" value="KZW01957.1"/>
    <property type="molecule type" value="Genomic_DNA"/>
</dbReference>
<dbReference type="CDD" id="cd08948">
    <property type="entry name" value="5beta-POR_like_SDR_a"/>
    <property type="match status" value="1"/>
</dbReference>
<gene>
    <name evidence="2" type="ORF">EXIGLDRAFT_715459</name>
</gene>
<name>A0A165PBX5_EXIGL</name>
<dbReference type="InterPro" id="IPR036291">
    <property type="entry name" value="NAD(P)-bd_dom_sf"/>
</dbReference>
<accession>A0A165PBX5</accession>
<dbReference type="Proteomes" id="UP000077266">
    <property type="component" value="Unassembled WGS sequence"/>
</dbReference>
<dbReference type="SUPFAM" id="SSF51735">
    <property type="entry name" value="NAD(P)-binding Rossmann-fold domains"/>
    <property type="match status" value="1"/>
</dbReference>
<feature type="domain" description="PRISE-like Rossmann-fold" evidence="1">
    <location>
        <begin position="66"/>
        <end position="286"/>
    </location>
</feature>
<dbReference type="FunCoup" id="A0A165PBX5">
    <property type="interactions" value="50"/>
</dbReference>
<evidence type="ECO:0000313" key="3">
    <source>
        <dbReference type="Proteomes" id="UP000077266"/>
    </source>
</evidence>
<dbReference type="InterPro" id="IPR055222">
    <property type="entry name" value="PRISE-like_Rossmann-fold"/>
</dbReference>
<dbReference type="STRING" id="1314781.A0A165PBX5"/>
<dbReference type="PANTHER" id="PTHR32487">
    <property type="entry name" value="3-OXO-DELTA(4,5)-STEROID 5-BETA-REDUCTASE"/>
    <property type="match status" value="1"/>
</dbReference>
<dbReference type="Gene3D" id="3.40.50.720">
    <property type="entry name" value="NAD(P)-binding Rossmann-like Domain"/>
    <property type="match status" value="1"/>
</dbReference>
<organism evidence="2 3">
    <name type="scientific">Exidia glandulosa HHB12029</name>
    <dbReference type="NCBI Taxonomy" id="1314781"/>
    <lineage>
        <taxon>Eukaryota</taxon>
        <taxon>Fungi</taxon>
        <taxon>Dikarya</taxon>
        <taxon>Basidiomycota</taxon>
        <taxon>Agaricomycotina</taxon>
        <taxon>Agaricomycetes</taxon>
        <taxon>Auriculariales</taxon>
        <taxon>Exidiaceae</taxon>
        <taxon>Exidia</taxon>
    </lineage>
</organism>
<dbReference type="PANTHER" id="PTHR32487:SF0">
    <property type="entry name" value="3-OXO-DELTA(4,5)-STEROID 5-BETA-REDUCTASE"/>
    <property type="match status" value="1"/>
</dbReference>
<sequence>MQTVLSKVKPHSHRAGATAIVTGATGILGREIVTALAADTQKWGTIHALSRSKKDECPANVVHNHIDLTAGAEEMAKQLKDVDGEYVFFAAYLQQDSEEESTRVNGDMLDNFLKALLINGTASKLKRIILVTGAKQYGVHLGRPKNPMHESDPWLPEPPNPPNFYYRQQRILHEFCAKHGIEWVVTYPNDVVGFARGNFMNLAAGIALYAAVHAELGRGELPWPGGDTFYTRFDSFTSSKLHAQFCDWAATAPGAANQAFNVVNGDVESWSNMWPKLAARFNLRVPANQFALPPEPSMSSVTLLADNPPVALVAAEAGLAKPQQSKVEARVDLVKWSQRPEIKEAWNALAQRESLEHDAFEKATWAFTNFVLGRDFDLIISMSKARKAGWTGYEDTWESFECVMNELEFAKIIPKTRAR</sequence>